<evidence type="ECO:0000256" key="1">
    <source>
        <dbReference type="ARBA" id="ARBA00022448"/>
    </source>
</evidence>
<dbReference type="SUPFAM" id="SSF111369">
    <property type="entry name" value="HlyD-like secretion proteins"/>
    <property type="match status" value="1"/>
</dbReference>
<dbReference type="RefSeq" id="WP_353293690.1">
    <property type="nucleotide sequence ID" value="NZ_BAABWH010000002.1"/>
</dbReference>
<evidence type="ECO:0000313" key="7">
    <source>
        <dbReference type="Proteomes" id="UP001481413"/>
    </source>
</evidence>
<evidence type="ECO:0000259" key="3">
    <source>
        <dbReference type="Pfam" id="PF25954"/>
    </source>
</evidence>
<dbReference type="CDD" id="cd06850">
    <property type="entry name" value="biotinyl_domain"/>
    <property type="match status" value="1"/>
</dbReference>
<evidence type="ECO:0000313" key="6">
    <source>
        <dbReference type="EMBL" id="GAA6144749.1"/>
    </source>
</evidence>
<accession>A0ABP9ZXC7</accession>
<dbReference type="InterPro" id="IPR058649">
    <property type="entry name" value="CzcB_C"/>
</dbReference>
<keyword evidence="1" id="KW-0813">Transport</keyword>
<evidence type="ECO:0000259" key="5">
    <source>
        <dbReference type="Pfam" id="PF25975"/>
    </source>
</evidence>
<dbReference type="PANTHER" id="PTHR30097">
    <property type="entry name" value="CATION EFFLUX SYSTEM PROTEIN CUSB"/>
    <property type="match status" value="1"/>
</dbReference>
<feature type="compositionally biased region" description="Basic and acidic residues" evidence="2">
    <location>
        <begin position="52"/>
        <end position="76"/>
    </location>
</feature>
<feature type="domain" description="CzcB-like barrel-sandwich hybrid" evidence="4">
    <location>
        <begin position="120"/>
        <end position="189"/>
    </location>
</feature>
<dbReference type="PANTHER" id="PTHR30097:SF4">
    <property type="entry name" value="SLR6042 PROTEIN"/>
    <property type="match status" value="1"/>
</dbReference>
<dbReference type="InterPro" id="IPR058647">
    <property type="entry name" value="BSH_CzcB-like"/>
</dbReference>
<evidence type="ECO:0000259" key="4">
    <source>
        <dbReference type="Pfam" id="PF25973"/>
    </source>
</evidence>
<dbReference type="Proteomes" id="UP001481413">
    <property type="component" value="Unassembled WGS sequence"/>
</dbReference>
<evidence type="ECO:0000256" key="2">
    <source>
        <dbReference type="SAM" id="MobiDB-lite"/>
    </source>
</evidence>
<sequence>MNSPIMHTAAKRVVGPAVGLKKHITLITRPYTLTICLMLCVPLVVNASADHNHDSEHSHELENEHEHEHEHEHDDSTETTEISTSMAKANGINTAHASSGPVSTSLPTYVTLVIPPQQEVKLSGRFPGLITDVQVAPGDAVTKGQLLAGIESNISLSRYEVRSPISGVISDSHAAAGNVATSDPLFVIVDLSELWLEIPVPPSQRTQVAVGQQVTLPAHEISTQIESIAPPAHGRPFWRARARVPNPHGDLTPGEVALALITTAETVAQVRVENRALQTHEGNTVVFVHHDGEYEARPVTTGASDEKFTEITAGLNPGEEYVTDNSYMIKADIGKSGAAHQH</sequence>
<feature type="region of interest" description="Disordered" evidence="2">
    <location>
        <begin position="52"/>
        <end position="82"/>
    </location>
</feature>
<organism evidence="6 7">
    <name type="scientific">Thalassolituus maritimus</name>
    <dbReference type="NCBI Taxonomy" id="484498"/>
    <lineage>
        <taxon>Bacteria</taxon>
        <taxon>Pseudomonadati</taxon>
        <taxon>Pseudomonadota</taxon>
        <taxon>Gammaproteobacteria</taxon>
        <taxon>Oceanospirillales</taxon>
        <taxon>Oceanospirillaceae</taxon>
        <taxon>Thalassolituus</taxon>
    </lineage>
</organism>
<dbReference type="InterPro" id="IPR051909">
    <property type="entry name" value="MFP_Cation_Efflux"/>
</dbReference>
<comment type="caution">
    <text evidence="6">The sequence shown here is derived from an EMBL/GenBank/DDBJ whole genome shotgun (WGS) entry which is preliminary data.</text>
</comment>
<keyword evidence="7" id="KW-1185">Reference proteome</keyword>
<dbReference type="InterPro" id="IPR058792">
    <property type="entry name" value="Beta-barrel_RND_2"/>
</dbReference>
<dbReference type="Gene3D" id="2.40.420.20">
    <property type="match status" value="1"/>
</dbReference>
<reference evidence="6 7" key="1">
    <citation type="submission" date="2024-04" db="EMBL/GenBank/DDBJ databases">
        <title>Draft genome sequence of Thalassolituus maritimus NBRC 116585.</title>
        <authorList>
            <person name="Miyakawa T."/>
            <person name="Kusuya Y."/>
            <person name="Miura T."/>
        </authorList>
    </citation>
    <scope>NUCLEOTIDE SEQUENCE [LARGE SCALE GENOMIC DNA]</scope>
    <source>
        <strain evidence="6 7">5NW40-0001</strain>
    </source>
</reference>
<dbReference type="Gene3D" id="2.40.50.100">
    <property type="match status" value="1"/>
</dbReference>
<feature type="domain" description="CusB-like beta-barrel" evidence="3">
    <location>
        <begin position="194"/>
        <end position="259"/>
    </location>
</feature>
<dbReference type="EMBL" id="BAABWH010000002">
    <property type="protein sequence ID" value="GAA6144749.1"/>
    <property type="molecule type" value="Genomic_DNA"/>
</dbReference>
<feature type="domain" description="CzcB-like C-terminal circularly permuted SH3-like" evidence="5">
    <location>
        <begin position="270"/>
        <end position="330"/>
    </location>
</feature>
<dbReference type="Pfam" id="PF25973">
    <property type="entry name" value="BSH_CzcB"/>
    <property type="match status" value="1"/>
</dbReference>
<dbReference type="Pfam" id="PF25954">
    <property type="entry name" value="Beta-barrel_RND_2"/>
    <property type="match status" value="1"/>
</dbReference>
<evidence type="ECO:0008006" key="8">
    <source>
        <dbReference type="Google" id="ProtNLM"/>
    </source>
</evidence>
<gene>
    <name evidence="6" type="ORF">NBRC116585_08660</name>
</gene>
<name>A0ABP9ZXC7_9GAMM</name>
<protein>
    <recommendedName>
        <fullName evidence="8">RND efflux pump membrane fusion protein barrel-sandwich domain-containing protein</fullName>
    </recommendedName>
</protein>
<dbReference type="Pfam" id="PF25975">
    <property type="entry name" value="CzcB_C"/>
    <property type="match status" value="1"/>
</dbReference>
<proteinExistence type="predicted"/>